<protein>
    <submittedName>
        <fullName evidence="2">Uncharacterized protein</fullName>
    </submittedName>
</protein>
<reference evidence="2" key="1">
    <citation type="submission" date="2022-11" db="EMBL/GenBank/DDBJ databases">
        <title>Chromosome-level genome of Pogonophryne albipinna.</title>
        <authorList>
            <person name="Jo E."/>
        </authorList>
    </citation>
    <scope>NUCLEOTIDE SEQUENCE</scope>
    <source>
        <strain evidence="2">SGF0006</strain>
        <tissue evidence="2">Muscle</tissue>
    </source>
</reference>
<dbReference type="AlphaFoldDB" id="A0AAD6AUJ1"/>
<feature type="transmembrane region" description="Helical" evidence="1">
    <location>
        <begin position="167"/>
        <end position="186"/>
    </location>
</feature>
<evidence type="ECO:0000313" key="3">
    <source>
        <dbReference type="Proteomes" id="UP001219934"/>
    </source>
</evidence>
<feature type="transmembrane region" description="Helical" evidence="1">
    <location>
        <begin position="242"/>
        <end position="262"/>
    </location>
</feature>
<dbReference type="EMBL" id="JAPTMU010000015">
    <property type="protein sequence ID" value="KAJ4931150.1"/>
    <property type="molecule type" value="Genomic_DNA"/>
</dbReference>
<name>A0AAD6AUJ1_9TELE</name>
<gene>
    <name evidence="2" type="ORF">JOQ06_025448</name>
</gene>
<evidence type="ECO:0000256" key="1">
    <source>
        <dbReference type="SAM" id="Phobius"/>
    </source>
</evidence>
<keyword evidence="1" id="KW-0472">Membrane</keyword>
<feature type="transmembrane region" description="Helical" evidence="1">
    <location>
        <begin position="67"/>
        <end position="86"/>
    </location>
</feature>
<keyword evidence="1" id="KW-0812">Transmembrane</keyword>
<keyword evidence="3" id="KW-1185">Reference proteome</keyword>
<accession>A0AAD6AUJ1</accession>
<feature type="transmembrane region" description="Helical" evidence="1">
    <location>
        <begin position="92"/>
        <end position="116"/>
    </location>
</feature>
<dbReference type="Proteomes" id="UP001219934">
    <property type="component" value="Unassembled WGS sequence"/>
</dbReference>
<proteinExistence type="predicted"/>
<comment type="caution">
    <text evidence="2">The sequence shown here is derived from an EMBL/GenBank/DDBJ whole genome shotgun (WGS) entry which is preliminary data.</text>
</comment>
<sequence length="283" mass="32011">MNSGLNQDKRREKRTMKKTFQCDESMIITIPIGSLRDAREGQLMPEKFHCVYKDHFKVFVVKGKPKPLGAAQAIAGVFILALGLVFPESFTLLYTLPSVLTKLSFSLNIVSFFWTMKKTFQCDESMIITIPIRSLRDAREGQLMPEKFHCVYKDHFKVFVVKAKPKPLGAAQAIAGVFILALGLVFPESFTLLYTLPSVLTKLSFSLNIVSFFWSIAAVILCSVTFRFWSGTHENIYQGIKGLILTLLGVEMLTSLFLIYWLSQAVCRHHFNTLPTILLKQGD</sequence>
<evidence type="ECO:0000313" key="2">
    <source>
        <dbReference type="EMBL" id="KAJ4931150.1"/>
    </source>
</evidence>
<feature type="transmembrane region" description="Helical" evidence="1">
    <location>
        <begin position="206"/>
        <end position="230"/>
    </location>
</feature>
<keyword evidence="1" id="KW-1133">Transmembrane helix</keyword>
<organism evidence="2 3">
    <name type="scientific">Pogonophryne albipinna</name>
    <dbReference type="NCBI Taxonomy" id="1090488"/>
    <lineage>
        <taxon>Eukaryota</taxon>
        <taxon>Metazoa</taxon>
        <taxon>Chordata</taxon>
        <taxon>Craniata</taxon>
        <taxon>Vertebrata</taxon>
        <taxon>Euteleostomi</taxon>
        <taxon>Actinopterygii</taxon>
        <taxon>Neopterygii</taxon>
        <taxon>Teleostei</taxon>
        <taxon>Neoteleostei</taxon>
        <taxon>Acanthomorphata</taxon>
        <taxon>Eupercaria</taxon>
        <taxon>Perciformes</taxon>
        <taxon>Notothenioidei</taxon>
        <taxon>Pogonophryne</taxon>
    </lineage>
</organism>